<name>A0A8S9KII6_BRACR</name>
<evidence type="ECO:0000313" key="9">
    <source>
        <dbReference type="EMBL" id="KAF2593338.1"/>
    </source>
</evidence>
<proteinExistence type="inferred from homology"/>
<evidence type="ECO:0000256" key="7">
    <source>
        <dbReference type="ARBA" id="ARBA00023196"/>
    </source>
</evidence>
<dbReference type="GO" id="GO:0046933">
    <property type="term" value="F:proton-transporting ATP synthase activity, rotational mechanism"/>
    <property type="evidence" value="ECO:0007669"/>
    <property type="project" value="InterPro"/>
</dbReference>
<keyword evidence="8" id="KW-0066">ATP synthesis</keyword>
<evidence type="ECO:0000256" key="8">
    <source>
        <dbReference type="ARBA" id="ARBA00023310"/>
    </source>
</evidence>
<evidence type="ECO:0000256" key="6">
    <source>
        <dbReference type="ARBA" id="ARBA00023136"/>
    </source>
</evidence>
<keyword evidence="5" id="KW-0406">Ion transport</keyword>
<dbReference type="InterPro" id="IPR035968">
    <property type="entry name" value="ATP_synth_F1_ATPase_gsu"/>
</dbReference>
<reference evidence="9" key="1">
    <citation type="submission" date="2019-12" db="EMBL/GenBank/DDBJ databases">
        <title>Genome sequencing and annotation of Brassica cretica.</title>
        <authorList>
            <person name="Studholme D.J."/>
            <person name="Sarris P.F."/>
        </authorList>
    </citation>
    <scope>NUCLEOTIDE SEQUENCE</scope>
    <source>
        <strain evidence="9">PFS-102/07</strain>
        <tissue evidence="9">Leaf</tissue>
    </source>
</reference>
<comment type="similarity">
    <text evidence="2">Belongs to the ATPase gamma chain family.</text>
</comment>
<evidence type="ECO:0000256" key="3">
    <source>
        <dbReference type="ARBA" id="ARBA00022448"/>
    </source>
</evidence>
<comment type="caution">
    <text evidence="9">The sequence shown here is derived from an EMBL/GenBank/DDBJ whole genome shotgun (WGS) entry which is preliminary data.</text>
</comment>
<keyword evidence="4" id="KW-0375">Hydrogen ion transport</keyword>
<evidence type="ECO:0000256" key="5">
    <source>
        <dbReference type="ARBA" id="ARBA00023065"/>
    </source>
</evidence>
<gene>
    <name evidence="9" type="ORF">F2Q70_00043723</name>
</gene>
<accession>A0A8S9KII6</accession>
<evidence type="ECO:0000256" key="1">
    <source>
        <dbReference type="ARBA" id="ARBA00004170"/>
    </source>
</evidence>
<organism evidence="9">
    <name type="scientific">Brassica cretica</name>
    <name type="common">Mustard</name>
    <dbReference type="NCBI Taxonomy" id="69181"/>
    <lineage>
        <taxon>Eukaryota</taxon>
        <taxon>Viridiplantae</taxon>
        <taxon>Streptophyta</taxon>
        <taxon>Embryophyta</taxon>
        <taxon>Tracheophyta</taxon>
        <taxon>Spermatophyta</taxon>
        <taxon>Magnoliopsida</taxon>
        <taxon>eudicotyledons</taxon>
        <taxon>Gunneridae</taxon>
        <taxon>Pentapetalae</taxon>
        <taxon>rosids</taxon>
        <taxon>malvids</taxon>
        <taxon>Brassicales</taxon>
        <taxon>Brassicaceae</taxon>
        <taxon>Brassiceae</taxon>
        <taxon>Brassica</taxon>
    </lineage>
</organism>
<protein>
    <submittedName>
        <fullName evidence="9">Uncharacterized protein</fullName>
    </submittedName>
</protein>
<keyword evidence="7" id="KW-0139">CF(1)</keyword>
<dbReference type="GO" id="GO:0045259">
    <property type="term" value="C:proton-transporting ATP synthase complex"/>
    <property type="evidence" value="ECO:0007669"/>
    <property type="project" value="UniProtKB-KW"/>
</dbReference>
<keyword evidence="3" id="KW-0813">Transport</keyword>
<dbReference type="SUPFAM" id="SSF52943">
    <property type="entry name" value="ATP synthase (F1-ATPase), gamma subunit"/>
    <property type="match status" value="1"/>
</dbReference>
<evidence type="ECO:0000256" key="2">
    <source>
        <dbReference type="ARBA" id="ARBA00007681"/>
    </source>
</evidence>
<dbReference type="EMBL" id="QGKY02000164">
    <property type="protein sequence ID" value="KAF2593338.1"/>
    <property type="molecule type" value="Genomic_DNA"/>
</dbReference>
<sequence>MMQRNVDSPTSVFREEEVETVHDEAHQGTTTTAFVKGGLSTVQSAAPPFNRRLFRLIGVSSVQSTSPPFNRPLLRAIDGGGRWSSILLDSSCAMKTVKNIPKITKAMKMVDASKLIAVQGRSECCVIVGEKA</sequence>
<keyword evidence="6" id="KW-0472">Membrane</keyword>
<dbReference type="Gene3D" id="1.10.287.80">
    <property type="entry name" value="ATP synthase, gamma subunit, helix hairpin domain"/>
    <property type="match status" value="1"/>
</dbReference>
<evidence type="ECO:0000256" key="4">
    <source>
        <dbReference type="ARBA" id="ARBA00022781"/>
    </source>
</evidence>
<dbReference type="AlphaFoldDB" id="A0A8S9KII6"/>
<comment type="subcellular location">
    <subcellularLocation>
        <location evidence="1">Membrane</location>
        <topology evidence="1">Peripheral membrane protein</topology>
    </subcellularLocation>
</comment>